<feature type="region of interest" description="Disordered" evidence="1">
    <location>
        <begin position="32"/>
        <end position="70"/>
    </location>
</feature>
<protein>
    <recommendedName>
        <fullName evidence="4">CCHC-type domain-containing protein</fullName>
    </recommendedName>
</protein>
<dbReference type="EnsemblMetazoa" id="CJA41487.1">
    <property type="protein sequence ID" value="CJA41487.1"/>
    <property type="gene ID" value="WBGene00217335"/>
</dbReference>
<feature type="compositionally biased region" description="Basic and acidic residues" evidence="1">
    <location>
        <begin position="137"/>
        <end position="152"/>
    </location>
</feature>
<feature type="region of interest" description="Disordered" evidence="1">
    <location>
        <begin position="128"/>
        <end position="219"/>
    </location>
</feature>
<evidence type="ECO:0000313" key="2">
    <source>
        <dbReference type="EnsemblMetazoa" id="CJA41487.1"/>
    </source>
</evidence>
<dbReference type="AlphaFoldDB" id="A0A8R1IZG4"/>
<feature type="compositionally biased region" description="Polar residues" evidence="1">
    <location>
        <begin position="184"/>
        <end position="199"/>
    </location>
</feature>
<accession>A0A8R1IZG4</accession>
<sequence length="345" mass="38417">MASATLLSTLHRLIQSDVVTNTIFTENNAATEKRVTTMTSGSHVHRQQPSSHPSKDSSHRTTTRPPGTPCVFCATPDSFHRHAECPKYPNAKDRFQRAHELRLCFRCIRPGHNGSTCERKRPCHHCRGGHHTSLCRNNDKSNDRRHEQRQSRNDSQSRNNSQSRGQSPANRSSHRSSSRGYSPAPNTGYSNNWSNSRANSPGPVRQDRRVQFGGPPTITHAATTTVGQSIYVPMVLSSAPLQHDTNVLLHSSNNQIVEADQLPHSSDRVAMMAGKILVEDIAGNLHEITILFDTGSDRSYMSQDLFNILKLLPIDQQQLLIDTLLASPSSMKTSRALVKIHTKKE</sequence>
<feature type="compositionally biased region" description="Low complexity" evidence="1">
    <location>
        <begin position="153"/>
        <end position="167"/>
    </location>
</feature>
<feature type="compositionally biased region" description="Polar residues" evidence="1">
    <location>
        <begin position="32"/>
        <end position="52"/>
    </location>
</feature>
<reference evidence="2" key="2">
    <citation type="submission" date="2022-06" db="UniProtKB">
        <authorList>
            <consortium name="EnsemblMetazoa"/>
        </authorList>
    </citation>
    <scope>IDENTIFICATION</scope>
    <source>
        <strain evidence="2">DF5081</strain>
    </source>
</reference>
<keyword evidence="3" id="KW-1185">Reference proteome</keyword>
<evidence type="ECO:0000313" key="3">
    <source>
        <dbReference type="Proteomes" id="UP000005237"/>
    </source>
</evidence>
<organism evidence="2 3">
    <name type="scientific">Caenorhabditis japonica</name>
    <dbReference type="NCBI Taxonomy" id="281687"/>
    <lineage>
        <taxon>Eukaryota</taxon>
        <taxon>Metazoa</taxon>
        <taxon>Ecdysozoa</taxon>
        <taxon>Nematoda</taxon>
        <taxon>Chromadorea</taxon>
        <taxon>Rhabditida</taxon>
        <taxon>Rhabditina</taxon>
        <taxon>Rhabditomorpha</taxon>
        <taxon>Rhabditoidea</taxon>
        <taxon>Rhabditidae</taxon>
        <taxon>Peloderinae</taxon>
        <taxon>Caenorhabditis</taxon>
    </lineage>
</organism>
<name>A0A8R1IZG4_CAEJA</name>
<dbReference type="Proteomes" id="UP000005237">
    <property type="component" value="Unassembled WGS sequence"/>
</dbReference>
<proteinExistence type="predicted"/>
<evidence type="ECO:0008006" key="4">
    <source>
        <dbReference type="Google" id="ProtNLM"/>
    </source>
</evidence>
<reference evidence="3" key="1">
    <citation type="submission" date="2010-08" db="EMBL/GenBank/DDBJ databases">
        <authorList>
            <consortium name="Caenorhabditis japonica Sequencing Consortium"/>
            <person name="Wilson R.K."/>
        </authorList>
    </citation>
    <scope>NUCLEOTIDE SEQUENCE [LARGE SCALE GENOMIC DNA]</scope>
    <source>
        <strain evidence="3">DF5081</strain>
    </source>
</reference>
<evidence type="ECO:0000256" key="1">
    <source>
        <dbReference type="SAM" id="MobiDB-lite"/>
    </source>
</evidence>